<feature type="compositionally biased region" description="Basic residues" evidence="1">
    <location>
        <begin position="443"/>
        <end position="454"/>
    </location>
</feature>
<dbReference type="PANTHER" id="PTHR40940:SF1">
    <property type="entry name" value="PROTEIN BATD"/>
    <property type="match status" value="1"/>
</dbReference>
<keyword evidence="5" id="KW-1185">Reference proteome</keyword>
<reference evidence="4 5" key="1">
    <citation type="submission" date="2020-04" db="EMBL/GenBank/DDBJ databases">
        <title>Draft Whole-Genome sequence of Marichromatium bheemlicum DSM 18632, type strain.</title>
        <authorList>
            <person name="Kyndt J.A."/>
            <person name="Meyer T.E."/>
        </authorList>
    </citation>
    <scope>NUCLEOTIDE SEQUENCE [LARGE SCALE GENOMIC DNA]</scope>
    <source>
        <strain evidence="4 5">DSM 18632</strain>
    </source>
</reference>
<feature type="signal peptide" evidence="3">
    <location>
        <begin position="1"/>
        <end position="19"/>
    </location>
</feature>
<keyword evidence="2" id="KW-1133">Transmembrane helix</keyword>
<keyword evidence="2" id="KW-0812">Transmembrane</keyword>
<dbReference type="Proteomes" id="UP000740754">
    <property type="component" value="Unassembled WGS sequence"/>
</dbReference>
<proteinExistence type="predicted"/>
<evidence type="ECO:0000256" key="1">
    <source>
        <dbReference type="SAM" id="MobiDB-lite"/>
    </source>
</evidence>
<gene>
    <name evidence="4" type="ORF">HF203_15495</name>
</gene>
<dbReference type="InterPro" id="IPR025738">
    <property type="entry name" value="BatD"/>
</dbReference>
<dbReference type="EMBL" id="JAAXKX010000033">
    <property type="protein sequence ID" value="NKN34624.1"/>
    <property type="molecule type" value="Genomic_DNA"/>
</dbReference>
<evidence type="ECO:0000313" key="4">
    <source>
        <dbReference type="EMBL" id="NKN34624.1"/>
    </source>
</evidence>
<feature type="region of interest" description="Disordered" evidence="1">
    <location>
        <begin position="26"/>
        <end position="49"/>
    </location>
</feature>
<dbReference type="PANTHER" id="PTHR40940">
    <property type="entry name" value="PROTEIN BATD-RELATED"/>
    <property type="match status" value="1"/>
</dbReference>
<keyword evidence="3" id="KW-0732">Signal</keyword>
<accession>A0ABX1IC67</accession>
<comment type="caution">
    <text evidence="4">The sequence shown here is derived from an EMBL/GenBank/DDBJ whole genome shotgun (WGS) entry which is preliminary data.</text>
</comment>
<feature type="transmembrane region" description="Helical" evidence="2">
    <location>
        <begin position="302"/>
        <end position="321"/>
    </location>
</feature>
<dbReference type="RefSeq" id="WP_168670995.1">
    <property type="nucleotide sequence ID" value="NZ_JAAXKX010000033.1"/>
</dbReference>
<name>A0ABX1IC67_9GAMM</name>
<evidence type="ECO:0000256" key="3">
    <source>
        <dbReference type="SAM" id="SignalP"/>
    </source>
</evidence>
<feature type="region of interest" description="Disordered" evidence="1">
    <location>
        <begin position="442"/>
        <end position="468"/>
    </location>
</feature>
<protein>
    <submittedName>
        <fullName evidence="4">Protein BatD</fullName>
    </submittedName>
</protein>
<evidence type="ECO:0000313" key="5">
    <source>
        <dbReference type="Proteomes" id="UP000740754"/>
    </source>
</evidence>
<feature type="chain" id="PRO_5047425863" evidence="3">
    <location>
        <begin position="20"/>
        <end position="468"/>
    </location>
</feature>
<keyword evidence="2" id="KW-0472">Membrane</keyword>
<sequence>MVRSIAALSLLALFWCAHAGAQFQPPWRPPWQGGQRPAWPTQPPTTNQAPDYQLSWSIETSSPYVHQPILLRLRLSGDAQPTWIGLEPPRPGRVLLRRLQTELPRRAGDGTTINTLVFALLPLRPGQLDAGHLRVRGSHAGGPFEVASERPLRLRVRPPVPGLAPWLPARALTLTANLAPEGPVAPGEPLTLRLELSATGTSGEQLPTLADQLTGIDGIRVYRERAQVDTRLSPDGRQLLASRTETYTLVAQGAGRLLLPEIRVAWWNIARERGELARVPLRGLRVEDGSNPSLFAGHWHPAWMALSALLLVLAGYWWAVLTRAPGGRLAGVLERIRIPLLRLGDTLRIGLWSGLPGGWRLRLGLLRARTADTPEQWLARLAPALPDGGRRGRPEVVAALLATAPGADPDALTRLVARLEAARYGAQRVVFNRWQRALARRLANGRRQRARRTRQGAPRRLPPLNPPG</sequence>
<organism evidence="4 5">
    <name type="scientific">Marichromatium bheemlicum</name>
    <dbReference type="NCBI Taxonomy" id="365339"/>
    <lineage>
        <taxon>Bacteria</taxon>
        <taxon>Pseudomonadati</taxon>
        <taxon>Pseudomonadota</taxon>
        <taxon>Gammaproteobacteria</taxon>
        <taxon>Chromatiales</taxon>
        <taxon>Chromatiaceae</taxon>
        <taxon>Marichromatium</taxon>
    </lineage>
</organism>
<evidence type="ECO:0000256" key="2">
    <source>
        <dbReference type="SAM" id="Phobius"/>
    </source>
</evidence>